<dbReference type="PANTHER" id="PTHR43163:SF4">
    <property type="entry name" value="PUTRESCINE EXPORT SYSTEM PERMEASE PROTEIN SAPB"/>
    <property type="match status" value="1"/>
</dbReference>
<name>A0A4R6UMM0_9GAMM</name>
<feature type="transmembrane region" description="Helical" evidence="9">
    <location>
        <begin position="282"/>
        <end position="306"/>
    </location>
</feature>
<evidence type="ECO:0000256" key="6">
    <source>
        <dbReference type="ARBA" id="ARBA00022989"/>
    </source>
</evidence>
<feature type="transmembrane region" description="Helical" evidence="9">
    <location>
        <begin position="249"/>
        <end position="270"/>
    </location>
</feature>
<feature type="domain" description="ABC transmembrane type-1" evidence="10">
    <location>
        <begin position="71"/>
        <end position="299"/>
    </location>
</feature>
<gene>
    <name evidence="11" type="ORF">EV696_11271</name>
</gene>
<evidence type="ECO:0000256" key="5">
    <source>
        <dbReference type="ARBA" id="ARBA00022692"/>
    </source>
</evidence>
<dbReference type="InterPro" id="IPR000515">
    <property type="entry name" value="MetI-like"/>
</dbReference>
<comment type="subcellular location">
    <subcellularLocation>
        <location evidence="1">Cell inner membrane</location>
        <topology evidence="1">Multi-pass membrane protein</topology>
    </subcellularLocation>
    <subcellularLocation>
        <location evidence="9">Cell membrane</location>
        <topology evidence="9">Multi-pass membrane protein</topology>
    </subcellularLocation>
</comment>
<sequence>MTASVLRQVVLMLGNIIGVIVLCFLFHQFLEHQQQLPWWQSLWQFVRTIVSGELGMTQDGAPIVQEFFRRLPATIELWVSAIVLAFLIGIPAGVMAATQRLRWPDRVVEIFALIGFSLPVFWWALLLVLWFSLELEITPVSERIGFFYDIEPVTGFILIDSLLAHEKYGIEAFLNALLHLLLPVAVLAILPTALVTRVTKTYLVSVLSSDYIRMARGQGFSERRLVWKHGLANIAAPILQIFSLQLSSLFTGVFLIEAIFSWPGVSAWLLERVQVGDYDTVIMGGFLLASLLVVVNALMDSISTLAEPRRRRAR</sequence>
<keyword evidence="2 9" id="KW-0813">Transport</keyword>
<keyword evidence="7 9" id="KW-0472">Membrane</keyword>
<feature type="transmembrane region" description="Helical" evidence="9">
    <location>
        <begin position="77"/>
        <end position="98"/>
    </location>
</feature>
<dbReference type="SUPFAM" id="SSF161098">
    <property type="entry name" value="MetI-like"/>
    <property type="match status" value="1"/>
</dbReference>
<feature type="transmembrane region" description="Helical" evidence="9">
    <location>
        <begin position="9"/>
        <end position="30"/>
    </location>
</feature>
<proteinExistence type="inferred from homology"/>
<organism evidence="11 12">
    <name type="scientific">Permianibacter aggregans</name>
    <dbReference type="NCBI Taxonomy" id="1510150"/>
    <lineage>
        <taxon>Bacteria</taxon>
        <taxon>Pseudomonadati</taxon>
        <taxon>Pseudomonadota</taxon>
        <taxon>Gammaproteobacteria</taxon>
        <taxon>Pseudomonadales</taxon>
        <taxon>Pseudomonadaceae</taxon>
        <taxon>Permianibacter</taxon>
    </lineage>
</organism>
<keyword evidence="6 9" id="KW-1133">Transmembrane helix</keyword>
<dbReference type="Pfam" id="PF00528">
    <property type="entry name" value="BPD_transp_1"/>
    <property type="match status" value="1"/>
</dbReference>
<protein>
    <submittedName>
        <fullName evidence="11">Dipeptide transport system permease protein</fullName>
    </submittedName>
</protein>
<reference evidence="11 12" key="1">
    <citation type="submission" date="2019-03" db="EMBL/GenBank/DDBJ databases">
        <title>Genomic Encyclopedia of Type Strains, Phase IV (KMG-IV): sequencing the most valuable type-strain genomes for metagenomic binning, comparative biology and taxonomic classification.</title>
        <authorList>
            <person name="Goeker M."/>
        </authorList>
    </citation>
    <scope>NUCLEOTIDE SEQUENCE [LARGE SCALE GENOMIC DNA]</scope>
    <source>
        <strain evidence="11 12">DSM 103792</strain>
    </source>
</reference>
<dbReference type="InterPro" id="IPR035906">
    <property type="entry name" value="MetI-like_sf"/>
</dbReference>
<evidence type="ECO:0000256" key="3">
    <source>
        <dbReference type="ARBA" id="ARBA00022475"/>
    </source>
</evidence>
<keyword evidence="5 9" id="KW-0812">Transmembrane</keyword>
<evidence type="ECO:0000256" key="1">
    <source>
        <dbReference type="ARBA" id="ARBA00004429"/>
    </source>
</evidence>
<evidence type="ECO:0000313" key="12">
    <source>
        <dbReference type="Proteomes" id="UP000295375"/>
    </source>
</evidence>
<feature type="transmembrane region" description="Helical" evidence="9">
    <location>
        <begin position="172"/>
        <end position="195"/>
    </location>
</feature>
<dbReference type="Proteomes" id="UP000295375">
    <property type="component" value="Unassembled WGS sequence"/>
</dbReference>
<dbReference type="PANTHER" id="PTHR43163">
    <property type="entry name" value="DIPEPTIDE TRANSPORT SYSTEM PERMEASE PROTEIN DPPB-RELATED"/>
    <property type="match status" value="1"/>
</dbReference>
<dbReference type="OrthoDB" id="9805855at2"/>
<dbReference type="PROSITE" id="PS50928">
    <property type="entry name" value="ABC_TM1"/>
    <property type="match status" value="1"/>
</dbReference>
<dbReference type="EMBL" id="SNYM01000012">
    <property type="protein sequence ID" value="TDQ46809.1"/>
    <property type="molecule type" value="Genomic_DNA"/>
</dbReference>
<dbReference type="AlphaFoldDB" id="A0A4R6UMM0"/>
<evidence type="ECO:0000256" key="4">
    <source>
        <dbReference type="ARBA" id="ARBA00022519"/>
    </source>
</evidence>
<dbReference type="Gene3D" id="1.10.3720.10">
    <property type="entry name" value="MetI-like"/>
    <property type="match status" value="1"/>
</dbReference>
<accession>A0A4R6UMM0</accession>
<keyword evidence="12" id="KW-1185">Reference proteome</keyword>
<evidence type="ECO:0000313" key="11">
    <source>
        <dbReference type="EMBL" id="TDQ46809.1"/>
    </source>
</evidence>
<comment type="caution">
    <text evidence="11">The sequence shown here is derived from an EMBL/GenBank/DDBJ whole genome shotgun (WGS) entry which is preliminary data.</text>
</comment>
<keyword evidence="3" id="KW-1003">Cell membrane</keyword>
<feature type="transmembrane region" description="Helical" evidence="9">
    <location>
        <begin position="110"/>
        <end position="133"/>
    </location>
</feature>
<evidence type="ECO:0000256" key="2">
    <source>
        <dbReference type="ARBA" id="ARBA00022448"/>
    </source>
</evidence>
<dbReference type="GO" id="GO:0005886">
    <property type="term" value="C:plasma membrane"/>
    <property type="evidence" value="ECO:0007669"/>
    <property type="project" value="UniProtKB-SubCell"/>
</dbReference>
<keyword evidence="4" id="KW-0997">Cell inner membrane</keyword>
<dbReference type="CDD" id="cd06261">
    <property type="entry name" value="TM_PBP2"/>
    <property type="match status" value="1"/>
</dbReference>
<evidence type="ECO:0000256" key="7">
    <source>
        <dbReference type="ARBA" id="ARBA00023136"/>
    </source>
</evidence>
<evidence type="ECO:0000256" key="9">
    <source>
        <dbReference type="RuleBase" id="RU363032"/>
    </source>
</evidence>
<comment type="similarity">
    <text evidence="8">Belongs to the binding-protein-dependent transport system permease family. OppBC subfamily.</text>
</comment>
<dbReference type="GO" id="GO:0071916">
    <property type="term" value="F:dipeptide transmembrane transporter activity"/>
    <property type="evidence" value="ECO:0007669"/>
    <property type="project" value="TreeGrafter"/>
</dbReference>
<evidence type="ECO:0000256" key="8">
    <source>
        <dbReference type="ARBA" id="ARBA00024202"/>
    </source>
</evidence>
<evidence type="ECO:0000259" key="10">
    <source>
        <dbReference type="PROSITE" id="PS50928"/>
    </source>
</evidence>
<dbReference type="RefSeq" id="WP_133591562.1">
    <property type="nucleotide sequence ID" value="NZ_CP037953.1"/>
</dbReference>